<organism evidence="5 6">
    <name type="scientific">Urechidicola croceus</name>
    <dbReference type="NCBI Taxonomy" id="1850246"/>
    <lineage>
        <taxon>Bacteria</taxon>
        <taxon>Pseudomonadati</taxon>
        <taxon>Bacteroidota</taxon>
        <taxon>Flavobacteriia</taxon>
        <taxon>Flavobacteriales</taxon>
        <taxon>Flavobacteriaceae</taxon>
        <taxon>Urechidicola</taxon>
    </lineage>
</organism>
<dbReference type="GO" id="GO:0009279">
    <property type="term" value="C:cell outer membrane"/>
    <property type="evidence" value="ECO:0007669"/>
    <property type="project" value="UniProtKB-SubCell"/>
</dbReference>
<dbReference type="SUPFAM" id="SSF56935">
    <property type="entry name" value="Porins"/>
    <property type="match status" value="1"/>
</dbReference>
<dbReference type="RefSeq" id="WP_070237152.1">
    <property type="nucleotide sequence ID" value="NZ_CP017478.1"/>
</dbReference>
<keyword evidence="4" id="KW-0732">Signal</keyword>
<evidence type="ECO:0000256" key="2">
    <source>
        <dbReference type="ARBA" id="ARBA00023136"/>
    </source>
</evidence>
<keyword evidence="6" id="KW-1185">Reference proteome</keyword>
<gene>
    <name evidence="5" type="ORF">LPB138_10000</name>
</gene>
<feature type="signal peptide" evidence="4">
    <location>
        <begin position="1"/>
        <end position="20"/>
    </location>
</feature>
<dbReference type="InterPro" id="IPR036942">
    <property type="entry name" value="Beta-barrel_TonB_sf"/>
</dbReference>
<dbReference type="Pfam" id="PF13715">
    <property type="entry name" value="CarbopepD_reg_2"/>
    <property type="match status" value="1"/>
</dbReference>
<dbReference type="SUPFAM" id="SSF49464">
    <property type="entry name" value="Carboxypeptidase regulatory domain-like"/>
    <property type="match status" value="1"/>
</dbReference>
<proteinExistence type="predicted"/>
<dbReference type="STRING" id="1850246.LPB138_10000"/>
<evidence type="ECO:0000313" key="6">
    <source>
        <dbReference type="Proteomes" id="UP000176050"/>
    </source>
</evidence>
<dbReference type="EMBL" id="CP017478">
    <property type="protein sequence ID" value="AOW20988.1"/>
    <property type="molecule type" value="Genomic_DNA"/>
</dbReference>
<protein>
    <submittedName>
        <fullName evidence="5">TonB-dependent receptor</fullName>
    </submittedName>
</protein>
<reference evidence="5 6" key="1">
    <citation type="submission" date="2016-10" db="EMBL/GenBank/DDBJ databases">
        <title>Lutibacter sp. LPB0138, isolated from marine gastropod.</title>
        <authorList>
            <person name="Kim E."/>
            <person name="Yi H."/>
        </authorList>
    </citation>
    <scope>NUCLEOTIDE SEQUENCE [LARGE SCALE GENOMIC DNA]</scope>
    <source>
        <strain evidence="5 6">LPB0138</strain>
    </source>
</reference>
<dbReference type="AlphaFoldDB" id="A0A1D8P8U6"/>
<evidence type="ECO:0000313" key="5">
    <source>
        <dbReference type="EMBL" id="AOW20988.1"/>
    </source>
</evidence>
<feature type="chain" id="PRO_5009110910" evidence="4">
    <location>
        <begin position="21"/>
        <end position="920"/>
    </location>
</feature>
<dbReference type="Gene3D" id="2.40.170.20">
    <property type="entry name" value="TonB-dependent receptor, beta-barrel domain"/>
    <property type="match status" value="1"/>
</dbReference>
<sequence>MRKFIISLLFGLTLVFTSNAQSLSTVKGNVSDSYSTEPLNGVTVTVLGTTIEQLTDEKGNFVLQNVPTGNQLIQVKLIGYESQNFPISVVDGEEIDLGSILLYEEILEQNDLSIISLSTEELNDDEGGADNTVGLLQSSKDVFLSTASYEFSSTFFRPRGYNSENGKLLINGIEMNKIYNGRPQWSNWGGLNDVMRNQIVSNGLAPSEYTFGDIAGSNNVVMRASEYSEGGRVSYAASNRSYTGRVMASYSSGVREDGLAFSILASRRFGNEGYNDATLYDANSIFAAIEKRFNDKHSLNLTAFYTPNRRGKSSPNTQEVIDLKGNQYNSFWGYQDDKKRNSRMREIEEPVIMLNHYWDINDVTTLNTNVAYQAGKIGNSRLNYDVNNPDPTYYRKLPSYFLRFDDALDYEGAYLAQEKFVNDGQIDWTAMYQANLTNGRAVYALYEDRNDDKQFTANTIFRTELNDNIDLNAAATYRKLKSKNFASMLDLLGGNGYLDIDTFSDLGSPEAQNNLQDPNRLVQEGEKFKYNYEIDANIIDAFAQAQFQYNKVDFYLAGQISKTDYQRNGLYENGRFQGNRSLGKSDKIDFTNFSAKGGLTYKISGRHLLDFNAGYLTKAPTIRNSFSNSRENNDIVVGLTDEKVTSFDASYILRTPMVKARLTGYYTMFEDATEISFFYADGISGTNDSQGFLQEVLTGINKRNIGLEFGIEAQVTSTIKLKGAAAIGDYIYDNNPNLYVASDDFNQDINGGRIDYGEASLKNYHVSGGPQRAYSAGFEYRDPDYWWFGATTNYFSNGYVDVAPITRTSNFSSDPVDGQVFTDYDPVLARELLAQEQFDDYFLVNAVGGKSWRIDDYYIGFFATVNNILNTKYKTGGFEQSRNANFRTLRDDQAREKPVFGSKYFNGFGTTYYLNVYFRF</sequence>
<evidence type="ECO:0000256" key="3">
    <source>
        <dbReference type="ARBA" id="ARBA00023237"/>
    </source>
</evidence>
<dbReference type="Gene3D" id="2.60.40.1120">
    <property type="entry name" value="Carboxypeptidase-like, regulatory domain"/>
    <property type="match status" value="1"/>
</dbReference>
<name>A0A1D8P8U6_9FLAO</name>
<dbReference type="KEGG" id="lul:LPB138_10000"/>
<keyword evidence="3" id="KW-0998">Cell outer membrane</keyword>
<comment type="subcellular location">
    <subcellularLocation>
        <location evidence="1">Cell outer membrane</location>
    </subcellularLocation>
</comment>
<dbReference type="InterPro" id="IPR008969">
    <property type="entry name" value="CarboxyPept-like_regulatory"/>
</dbReference>
<keyword evidence="5" id="KW-0675">Receptor</keyword>
<accession>A0A1D8P8U6</accession>
<evidence type="ECO:0000256" key="1">
    <source>
        <dbReference type="ARBA" id="ARBA00004442"/>
    </source>
</evidence>
<dbReference type="Proteomes" id="UP000176050">
    <property type="component" value="Chromosome"/>
</dbReference>
<dbReference type="OrthoDB" id="1453181at2"/>
<keyword evidence="2" id="KW-0472">Membrane</keyword>
<evidence type="ECO:0000256" key="4">
    <source>
        <dbReference type="SAM" id="SignalP"/>
    </source>
</evidence>